<accession>A0A2T0T7H3</accession>
<dbReference type="PROSITE" id="PS51186">
    <property type="entry name" value="GNAT"/>
    <property type="match status" value="1"/>
</dbReference>
<evidence type="ECO:0000313" key="2">
    <source>
        <dbReference type="EMBL" id="PRY41588.1"/>
    </source>
</evidence>
<dbReference type="Pfam" id="PF13302">
    <property type="entry name" value="Acetyltransf_3"/>
    <property type="match status" value="1"/>
</dbReference>
<dbReference type="InterPro" id="IPR000182">
    <property type="entry name" value="GNAT_dom"/>
</dbReference>
<proteinExistence type="predicted"/>
<dbReference type="Proteomes" id="UP000239494">
    <property type="component" value="Unassembled WGS sequence"/>
</dbReference>
<comment type="caution">
    <text evidence="2">The sequence shown here is derived from an EMBL/GenBank/DDBJ whole genome shotgun (WGS) entry which is preliminary data.</text>
</comment>
<dbReference type="EMBL" id="PVTF01000005">
    <property type="protein sequence ID" value="PRY41588.1"/>
    <property type="molecule type" value="Genomic_DNA"/>
</dbReference>
<dbReference type="SUPFAM" id="SSF55729">
    <property type="entry name" value="Acyl-CoA N-acyltransferases (Nat)"/>
    <property type="match status" value="1"/>
</dbReference>
<gene>
    <name evidence="2" type="ORF">CLV43_105346</name>
</gene>
<evidence type="ECO:0000259" key="1">
    <source>
        <dbReference type="PROSITE" id="PS51186"/>
    </source>
</evidence>
<dbReference type="AlphaFoldDB" id="A0A2T0T7H3"/>
<dbReference type="RefSeq" id="WP_106188592.1">
    <property type="nucleotide sequence ID" value="NZ_PVTF01000005.1"/>
</dbReference>
<dbReference type="Gene3D" id="3.40.630.30">
    <property type="match status" value="1"/>
</dbReference>
<feature type="domain" description="N-acetyltransferase" evidence="1">
    <location>
        <begin position="16"/>
        <end position="182"/>
    </location>
</feature>
<dbReference type="PANTHER" id="PTHR43610">
    <property type="entry name" value="BLL6696 PROTEIN"/>
    <property type="match status" value="1"/>
</dbReference>
<organism evidence="2 3">
    <name type="scientific">Umezawaea tangerina</name>
    <dbReference type="NCBI Taxonomy" id="84725"/>
    <lineage>
        <taxon>Bacteria</taxon>
        <taxon>Bacillati</taxon>
        <taxon>Actinomycetota</taxon>
        <taxon>Actinomycetes</taxon>
        <taxon>Pseudonocardiales</taxon>
        <taxon>Pseudonocardiaceae</taxon>
        <taxon>Umezawaea</taxon>
    </lineage>
</organism>
<keyword evidence="3" id="KW-1185">Reference proteome</keyword>
<sequence length="197" mass="22508">MSWDKFKDLVLTNSRVELRRVRIADREAFGRISFDESIWTYFVSRIATQDDLDQFIETSVRDTLTGTRIVFAIIDRETGQVMGSSAYGNLNEADRRLEIGWSWVAPQARRTGVNRGAKLALLDHAFDELGCERVEFKTDVLNTGARDGLKGIGATEEGVLRSFNYMPGGRRRDVVYYSILRNEWPSVRQERFSALST</sequence>
<dbReference type="GO" id="GO:0016747">
    <property type="term" value="F:acyltransferase activity, transferring groups other than amino-acyl groups"/>
    <property type="evidence" value="ECO:0007669"/>
    <property type="project" value="InterPro"/>
</dbReference>
<protein>
    <submittedName>
        <fullName evidence="2">RimJ/RimL family protein N-acetyltransferase</fullName>
    </submittedName>
</protein>
<reference evidence="2 3" key="1">
    <citation type="submission" date="2018-03" db="EMBL/GenBank/DDBJ databases">
        <title>Genomic Encyclopedia of Archaeal and Bacterial Type Strains, Phase II (KMG-II): from individual species to whole genera.</title>
        <authorList>
            <person name="Goeker M."/>
        </authorList>
    </citation>
    <scope>NUCLEOTIDE SEQUENCE [LARGE SCALE GENOMIC DNA]</scope>
    <source>
        <strain evidence="2 3">DSM 44720</strain>
    </source>
</reference>
<evidence type="ECO:0000313" key="3">
    <source>
        <dbReference type="Proteomes" id="UP000239494"/>
    </source>
</evidence>
<keyword evidence="2" id="KW-0808">Transferase</keyword>
<dbReference type="InterPro" id="IPR016181">
    <property type="entry name" value="Acyl_CoA_acyltransferase"/>
</dbReference>
<name>A0A2T0T7H3_9PSEU</name>
<dbReference type="OrthoDB" id="9795199at2"/>
<dbReference type="PANTHER" id="PTHR43610:SF1">
    <property type="entry name" value="N-ACETYLTRANSFERASE DOMAIN-CONTAINING PROTEIN"/>
    <property type="match status" value="1"/>
</dbReference>